<reference evidence="3 4" key="1">
    <citation type="submission" date="2014-08" db="EMBL/GenBank/DDBJ databases">
        <title>Comparative genomics of the Paenibacillus odorifer group.</title>
        <authorList>
            <person name="den Bakker H.C."/>
            <person name="Tsai Y.-C."/>
            <person name="Martin N."/>
            <person name="Korlach J."/>
            <person name="Wiedmann M."/>
        </authorList>
    </citation>
    <scope>NUCLEOTIDE SEQUENCE [LARGE SCALE GENOMIC DNA]</scope>
    <source>
        <strain evidence="3 4">DSM 1735</strain>
    </source>
</reference>
<dbReference type="AlphaFoldDB" id="A0A089HIV1"/>
<gene>
    <name evidence="3" type="ORF">PDUR_02595</name>
</gene>
<dbReference type="KEGG" id="pdu:PDUR_02595"/>
<organism evidence="3 4">
    <name type="scientific">Paenibacillus durus</name>
    <name type="common">Paenibacillus azotofixans</name>
    <dbReference type="NCBI Taxonomy" id="44251"/>
    <lineage>
        <taxon>Bacteria</taxon>
        <taxon>Bacillati</taxon>
        <taxon>Bacillota</taxon>
        <taxon>Bacilli</taxon>
        <taxon>Bacillales</taxon>
        <taxon>Paenibacillaceae</taxon>
        <taxon>Paenibacillus</taxon>
    </lineage>
</organism>
<dbReference type="EMBL" id="CP009288">
    <property type="protein sequence ID" value="AIQ11017.1"/>
    <property type="molecule type" value="Genomic_DNA"/>
</dbReference>
<dbReference type="Proteomes" id="UP000029409">
    <property type="component" value="Chromosome"/>
</dbReference>
<feature type="domain" description="PTS EIIA type-4" evidence="2">
    <location>
        <begin position="1"/>
        <end position="123"/>
    </location>
</feature>
<name>A0A089HIV1_PAEDU</name>
<dbReference type="PANTHER" id="PTHR33799">
    <property type="entry name" value="PTS PERMEASE-RELATED-RELATED"/>
    <property type="match status" value="1"/>
</dbReference>
<evidence type="ECO:0000259" key="2">
    <source>
        <dbReference type="PROSITE" id="PS51096"/>
    </source>
</evidence>
<dbReference type="SUPFAM" id="SSF53062">
    <property type="entry name" value="PTS system fructose IIA component-like"/>
    <property type="match status" value="1"/>
</dbReference>
<keyword evidence="4" id="KW-1185">Reference proteome</keyword>
<dbReference type="eggNOG" id="COG2893">
    <property type="taxonomic scope" value="Bacteria"/>
</dbReference>
<dbReference type="OrthoDB" id="9799827at2"/>
<proteinExistence type="predicted"/>
<evidence type="ECO:0000313" key="3">
    <source>
        <dbReference type="EMBL" id="AIQ11017.1"/>
    </source>
</evidence>
<protein>
    <submittedName>
        <fullName evidence="3">PTS N-acetylglucosamine transporter subunit IIBC</fullName>
    </submittedName>
</protein>
<accession>A0A089HIV1</accession>
<keyword evidence="1" id="KW-0808">Transferase</keyword>
<dbReference type="PANTHER" id="PTHR33799:SF1">
    <property type="entry name" value="PTS SYSTEM MANNOSE-SPECIFIC EIIAB COMPONENT-RELATED"/>
    <property type="match status" value="1"/>
</dbReference>
<dbReference type="Pfam" id="PF03610">
    <property type="entry name" value="EIIA-man"/>
    <property type="match status" value="1"/>
</dbReference>
<dbReference type="Gene3D" id="3.40.50.510">
    <property type="entry name" value="Phosphotransferase system, mannose-type IIA component"/>
    <property type="match status" value="1"/>
</dbReference>
<dbReference type="GO" id="GO:0016020">
    <property type="term" value="C:membrane"/>
    <property type="evidence" value="ECO:0007669"/>
    <property type="project" value="InterPro"/>
</dbReference>
<dbReference type="InterPro" id="IPR004701">
    <property type="entry name" value="PTS_EIIA_man-typ"/>
</dbReference>
<dbReference type="STRING" id="44251.PDUR_02595"/>
<evidence type="ECO:0000313" key="4">
    <source>
        <dbReference type="Proteomes" id="UP000029409"/>
    </source>
</evidence>
<evidence type="ECO:0000256" key="1">
    <source>
        <dbReference type="ARBA" id="ARBA00022679"/>
    </source>
</evidence>
<dbReference type="GO" id="GO:0016740">
    <property type="term" value="F:transferase activity"/>
    <property type="evidence" value="ECO:0007669"/>
    <property type="project" value="UniProtKB-KW"/>
</dbReference>
<dbReference type="InterPro" id="IPR036662">
    <property type="entry name" value="PTS_EIIA_man-typ_sf"/>
</dbReference>
<dbReference type="InterPro" id="IPR051471">
    <property type="entry name" value="Bacterial_PTS_sugar_comp"/>
</dbReference>
<sequence length="140" mass="15494">MRKIIIASHDRMAEGVKETLNYITKGIGNVHALSAYLTNTPVKEEVKGLLEDVGEDDEVVVFTDLLGGSVNQAFAAYLSRPHFHIIAGINLPVIIAVLVQPEDEYLTADQILNAVNEARQQLVYVNDFVANMPKDDEEDE</sequence>
<dbReference type="RefSeq" id="WP_042204944.1">
    <property type="nucleotide sequence ID" value="NZ_CP009288.1"/>
</dbReference>
<dbReference type="GO" id="GO:0009401">
    <property type="term" value="P:phosphoenolpyruvate-dependent sugar phosphotransferase system"/>
    <property type="evidence" value="ECO:0007669"/>
    <property type="project" value="InterPro"/>
</dbReference>
<dbReference type="PROSITE" id="PS51096">
    <property type="entry name" value="PTS_EIIA_TYPE_4"/>
    <property type="match status" value="1"/>
</dbReference>